<dbReference type="OrthoDB" id="276989at2759"/>
<evidence type="ECO:0000256" key="6">
    <source>
        <dbReference type="ARBA" id="ARBA00022989"/>
    </source>
</evidence>
<accession>A0A813FJD6</accession>
<dbReference type="GO" id="GO:0016020">
    <property type="term" value="C:membrane"/>
    <property type="evidence" value="ECO:0007669"/>
    <property type="project" value="UniProtKB-SubCell"/>
</dbReference>
<keyword evidence="5" id="KW-0677">Repeat</keyword>
<feature type="repeat" description="Solcar" evidence="8">
    <location>
        <begin position="528"/>
        <end position="619"/>
    </location>
</feature>
<dbReference type="AlphaFoldDB" id="A0A813FJD6"/>
<evidence type="ECO:0000256" key="3">
    <source>
        <dbReference type="ARBA" id="ARBA00022448"/>
    </source>
</evidence>
<keyword evidence="11" id="KW-1185">Reference proteome</keyword>
<dbReference type="InterPro" id="IPR018108">
    <property type="entry name" value="MCP_transmembrane"/>
</dbReference>
<organism evidence="9 11">
    <name type="scientific">Polarella glacialis</name>
    <name type="common">Dinoflagellate</name>
    <dbReference type="NCBI Taxonomy" id="89957"/>
    <lineage>
        <taxon>Eukaryota</taxon>
        <taxon>Sar</taxon>
        <taxon>Alveolata</taxon>
        <taxon>Dinophyceae</taxon>
        <taxon>Suessiales</taxon>
        <taxon>Suessiaceae</taxon>
        <taxon>Polarella</taxon>
    </lineage>
</organism>
<evidence type="ECO:0000256" key="4">
    <source>
        <dbReference type="ARBA" id="ARBA00022692"/>
    </source>
</evidence>
<dbReference type="PROSITE" id="PS50920">
    <property type="entry name" value="SOLCAR"/>
    <property type="match status" value="5"/>
</dbReference>
<evidence type="ECO:0000256" key="7">
    <source>
        <dbReference type="ARBA" id="ARBA00023136"/>
    </source>
</evidence>
<dbReference type="InterPro" id="IPR023395">
    <property type="entry name" value="MCP_dom_sf"/>
</dbReference>
<dbReference type="Pfam" id="PF00153">
    <property type="entry name" value="Mito_carr"/>
    <property type="match status" value="7"/>
</dbReference>
<dbReference type="Proteomes" id="UP000626109">
    <property type="component" value="Unassembled WGS sequence"/>
</dbReference>
<protein>
    <recommendedName>
        <fullName evidence="12">Mitochondrial carrier protein</fullName>
    </recommendedName>
</protein>
<dbReference type="Gene3D" id="1.50.40.10">
    <property type="entry name" value="Mitochondrial carrier domain"/>
    <property type="match status" value="3"/>
</dbReference>
<proteinExistence type="inferred from homology"/>
<dbReference type="Proteomes" id="UP000654075">
    <property type="component" value="Unassembled WGS sequence"/>
</dbReference>
<evidence type="ECO:0000256" key="5">
    <source>
        <dbReference type="ARBA" id="ARBA00022737"/>
    </source>
</evidence>
<evidence type="ECO:0000313" key="10">
    <source>
        <dbReference type="EMBL" id="CAE8718069.1"/>
    </source>
</evidence>
<evidence type="ECO:0000313" key="11">
    <source>
        <dbReference type="Proteomes" id="UP000654075"/>
    </source>
</evidence>
<keyword evidence="4 8" id="KW-0812">Transmembrane</keyword>
<feature type="repeat" description="Solcar" evidence="8">
    <location>
        <begin position="342"/>
        <end position="415"/>
    </location>
</feature>
<name>A0A813FJD6_POLGL</name>
<sequence>MGSQSVPFLHWGSWWQENHFVLSLFAGAASGITAETVLFPVDCLKTRLQSPVGFSASGGFSSLYAGLRPAVFGCAPSSAIFFCTYEWTADALKEHPGAKNSPPQLAIASILGELTACVVRTPTEFVKQRCQVGQACSFAHAIADLRSARVSGLLWSSFKATAYRDVCFSGLQFPLYEFLKAKACGHHPESLSMVQAALCGSVSGMCSGFLTTPLDKCKTQLMLQGNSAGPSSILFAMRETYVQGGLRAVFKGGAARTVWMGFGGLIFLGAYELFKDLLAGKKTCKCKCDAQKRIGGTAETPALPCPSKSQLQSDLPPEATLATDVFARRTFLHDGPSLDQQLSMQAALAAGGIAGVCVDFPLHPLETIKTRMQAPEGFRAAGGCRGLWSGLTPVLLASVPTSSAFFVTYQCVLRTFDGIAQRSQGGFGASALEAMAAAAAEVSAVSLRVPSEVLKQRIQVGQHPSFCSALNRIYVAEGFAGFYVGFHATVMRELPFTMLQMTVFEALKRRHPWAPETFREGAIGVGVESLTVGTTCGAVAGGLAGALTTPLDLVKTRIMLSERPHDGSCRRYSGLVATLWTIFSEEGLAALFRGLVPRTCVSAAGGAIWLGSFDIISTLLTAPAS</sequence>
<feature type="repeat" description="Solcar" evidence="8">
    <location>
        <begin position="191"/>
        <end position="277"/>
    </location>
</feature>
<comment type="similarity">
    <text evidence="2">Belongs to the mitochondrial carrier (TC 2.A.29) family.</text>
</comment>
<dbReference type="EMBL" id="CAJNNV010025401">
    <property type="protein sequence ID" value="CAE8614303.1"/>
    <property type="molecule type" value="Genomic_DNA"/>
</dbReference>
<dbReference type="EMBL" id="CAJNNW010033303">
    <property type="protein sequence ID" value="CAE8718069.1"/>
    <property type="molecule type" value="Genomic_DNA"/>
</dbReference>
<comment type="subcellular location">
    <subcellularLocation>
        <location evidence="1">Membrane</location>
        <topology evidence="1">Multi-pass membrane protein</topology>
    </subcellularLocation>
</comment>
<feature type="repeat" description="Solcar" evidence="8">
    <location>
        <begin position="18"/>
        <end position="91"/>
    </location>
</feature>
<reference evidence="9" key="1">
    <citation type="submission" date="2021-02" db="EMBL/GenBank/DDBJ databases">
        <authorList>
            <person name="Dougan E. K."/>
            <person name="Rhodes N."/>
            <person name="Thang M."/>
            <person name="Chan C."/>
        </authorList>
    </citation>
    <scope>NUCLEOTIDE SEQUENCE</scope>
</reference>
<evidence type="ECO:0000313" key="9">
    <source>
        <dbReference type="EMBL" id="CAE8614303.1"/>
    </source>
</evidence>
<feature type="repeat" description="Solcar" evidence="8">
    <location>
        <begin position="428"/>
        <end position="510"/>
    </location>
</feature>
<evidence type="ECO:0000256" key="8">
    <source>
        <dbReference type="PROSITE-ProRule" id="PRU00282"/>
    </source>
</evidence>
<keyword evidence="7 8" id="KW-0472">Membrane</keyword>
<evidence type="ECO:0008006" key="12">
    <source>
        <dbReference type="Google" id="ProtNLM"/>
    </source>
</evidence>
<dbReference type="PANTHER" id="PTHR45667">
    <property type="entry name" value="S-ADENOSYLMETHIONINE MITOCHONDRIAL CARRIER PROTEIN"/>
    <property type="match status" value="1"/>
</dbReference>
<dbReference type="OMA" id="NKAYNKH"/>
<evidence type="ECO:0000256" key="2">
    <source>
        <dbReference type="ARBA" id="ARBA00006375"/>
    </source>
</evidence>
<evidence type="ECO:0000256" key="1">
    <source>
        <dbReference type="ARBA" id="ARBA00004141"/>
    </source>
</evidence>
<gene>
    <name evidence="9" type="ORF">PGLA1383_LOCUS32029</name>
    <name evidence="10" type="ORF">PGLA2088_LOCUS39867</name>
</gene>
<keyword evidence="3" id="KW-0813">Transport</keyword>
<comment type="caution">
    <text evidence="9">The sequence shown here is derived from an EMBL/GenBank/DDBJ whole genome shotgun (WGS) entry which is preliminary data.</text>
</comment>
<dbReference type="SUPFAM" id="SSF103506">
    <property type="entry name" value="Mitochondrial carrier"/>
    <property type="match status" value="2"/>
</dbReference>
<keyword evidence="6" id="KW-1133">Transmembrane helix</keyword>